<protein>
    <submittedName>
        <fullName evidence="6">TetR/AcrR family transcriptional regulator</fullName>
    </submittedName>
</protein>
<feature type="domain" description="HTH tetR-type" evidence="5">
    <location>
        <begin position="6"/>
        <end position="66"/>
    </location>
</feature>
<dbReference type="InterPro" id="IPR011075">
    <property type="entry name" value="TetR_C"/>
</dbReference>
<keyword evidence="2 4" id="KW-0238">DNA-binding</keyword>
<dbReference type="InterPro" id="IPR036271">
    <property type="entry name" value="Tet_transcr_reg_TetR-rel_C_sf"/>
</dbReference>
<evidence type="ECO:0000256" key="1">
    <source>
        <dbReference type="ARBA" id="ARBA00023015"/>
    </source>
</evidence>
<gene>
    <name evidence="6" type="ORF">AB4876_11775</name>
</gene>
<dbReference type="RefSeq" id="WP_368381856.1">
    <property type="nucleotide sequence ID" value="NZ_JBFRYA010000009.1"/>
</dbReference>
<evidence type="ECO:0000259" key="5">
    <source>
        <dbReference type="PROSITE" id="PS50977"/>
    </source>
</evidence>
<dbReference type="PANTHER" id="PTHR47506">
    <property type="entry name" value="TRANSCRIPTIONAL REGULATORY PROTEIN"/>
    <property type="match status" value="1"/>
</dbReference>
<dbReference type="EMBL" id="JBFRYA010000009">
    <property type="protein sequence ID" value="MEX1669590.1"/>
    <property type="molecule type" value="Genomic_DNA"/>
</dbReference>
<reference evidence="6 7" key="1">
    <citation type="journal article" date="2011" name="Int. J. Syst. Evol. Microbiol.">
        <title>Zhongshania antarctica gen. nov., sp. nov. and Zhongshania guokunii sp. nov., gammaproteobacteria respectively isolated from coastal attached (fast) ice and surface seawater of the Antarctic.</title>
        <authorList>
            <person name="Li H.J."/>
            <person name="Zhang X.Y."/>
            <person name="Chen C.X."/>
            <person name="Zhang Y.J."/>
            <person name="Gao Z.M."/>
            <person name="Yu Y."/>
            <person name="Chen X.L."/>
            <person name="Chen B."/>
            <person name="Zhang Y.Z."/>
        </authorList>
    </citation>
    <scope>NUCLEOTIDE SEQUENCE [LARGE SCALE GENOMIC DNA]</scope>
    <source>
        <strain evidence="6 7">ZS6-22T</strain>
    </source>
</reference>
<dbReference type="SUPFAM" id="SSF46689">
    <property type="entry name" value="Homeodomain-like"/>
    <property type="match status" value="1"/>
</dbReference>
<accession>A0ABV3U7X5</accession>
<keyword evidence="7" id="KW-1185">Reference proteome</keyword>
<name>A0ABV3U7X5_9GAMM</name>
<dbReference type="Proteomes" id="UP001557485">
    <property type="component" value="Unassembled WGS sequence"/>
</dbReference>
<evidence type="ECO:0000256" key="3">
    <source>
        <dbReference type="ARBA" id="ARBA00023163"/>
    </source>
</evidence>
<proteinExistence type="predicted"/>
<dbReference type="PANTHER" id="PTHR47506:SF8">
    <property type="entry name" value="REPRESSOR OF PUTATIVE XENOBIOTIC REDUCTASE TETR FAMILY-RELATED"/>
    <property type="match status" value="1"/>
</dbReference>
<keyword evidence="1" id="KW-0805">Transcription regulation</keyword>
<evidence type="ECO:0000313" key="7">
    <source>
        <dbReference type="Proteomes" id="UP001557485"/>
    </source>
</evidence>
<evidence type="ECO:0000256" key="4">
    <source>
        <dbReference type="PROSITE-ProRule" id="PRU00335"/>
    </source>
</evidence>
<evidence type="ECO:0000313" key="6">
    <source>
        <dbReference type="EMBL" id="MEX1669590.1"/>
    </source>
</evidence>
<dbReference type="Pfam" id="PF00440">
    <property type="entry name" value="TetR_N"/>
    <property type="match status" value="1"/>
</dbReference>
<dbReference type="Pfam" id="PF16925">
    <property type="entry name" value="TetR_C_13"/>
    <property type="match status" value="1"/>
</dbReference>
<dbReference type="Gene3D" id="1.10.357.10">
    <property type="entry name" value="Tetracycline Repressor, domain 2"/>
    <property type="match status" value="1"/>
</dbReference>
<dbReference type="InterPro" id="IPR001647">
    <property type="entry name" value="HTH_TetR"/>
</dbReference>
<dbReference type="InterPro" id="IPR009057">
    <property type="entry name" value="Homeodomain-like_sf"/>
</dbReference>
<feature type="DNA-binding region" description="H-T-H motif" evidence="4">
    <location>
        <begin position="29"/>
        <end position="48"/>
    </location>
</feature>
<organism evidence="6 7">
    <name type="scientific">Zhongshania guokunii</name>
    <dbReference type="NCBI Taxonomy" id="641783"/>
    <lineage>
        <taxon>Bacteria</taxon>
        <taxon>Pseudomonadati</taxon>
        <taxon>Pseudomonadota</taxon>
        <taxon>Gammaproteobacteria</taxon>
        <taxon>Cellvibrionales</taxon>
        <taxon>Spongiibacteraceae</taxon>
        <taxon>Zhongshania</taxon>
    </lineage>
</organism>
<sequence>MARTASFDRQVALDSAVELFWSRGYYATSMKHIEKALDMRPGSLYATFGSKSGLFAEALDAYAARAGNEFALIAEGSSSVIEGLKCYLRSFAMPCSGETQVPAQACMLIKTLLEVNAEDAALRSQVDSILAGIEQRLCEALNQAKAAGELRTDVECPRLARLLQTQIIGLRAFAERNVPKDQLTALADDMASMLDTYRA</sequence>
<evidence type="ECO:0000256" key="2">
    <source>
        <dbReference type="ARBA" id="ARBA00023125"/>
    </source>
</evidence>
<dbReference type="Gene3D" id="1.10.10.60">
    <property type="entry name" value="Homeodomain-like"/>
    <property type="match status" value="1"/>
</dbReference>
<dbReference type="PROSITE" id="PS50977">
    <property type="entry name" value="HTH_TETR_2"/>
    <property type="match status" value="1"/>
</dbReference>
<comment type="caution">
    <text evidence="6">The sequence shown here is derived from an EMBL/GenBank/DDBJ whole genome shotgun (WGS) entry which is preliminary data.</text>
</comment>
<keyword evidence="3" id="KW-0804">Transcription</keyword>
<dbReference type="SUPFAM" id="SSF48498">
    <property type="entry name" value="Tetracyclin repressor-like, C-terminal domain"/>
    <property type="match status" value="1"/>
</dbReference>